<dbReference type="GO" id="GO:0008270">
    <property type="term" value="F:zinc ion binding"/>
    <property type="evidence" value="ECO:0007669"/>
    <property type="project" value="UniProtKB-KW"/>
</dbReference>
<feature type="region of interest" description="Disordered" evidence="2">
    <location>
        <begin position="333"/>
        <end position="399"/>
    </location>
</feature>
<dbReference type="AlphaFoldDB" id="A0A1Y1HLE8"/>
<reference evidence="4 5" key="1">
    <citation type="journal article" date="2014" name="Nat. Commun.">
        <title>Klebsormidium flaccidum genome reveals primary factors for plant terrestrial adaptation.</title>
        <authorList>
            <person name="Hori K."/>
            <person name="Maruyama F."/>
            <person name="Fujisawa T."/>
            <person name="Togashi T."/>
            <person name="Yamamoto N."/>
            <person name="Seo M."/>
            <person name="Sato S."/>
            <person name="Yamada T."/>
            <person name="Mori H."/>
            <person name="Tajima N."/>
            <person name="Moriyama T."/>
            <person name="Ikeuchi M."/>
            <person name="Watanabe M."/>
            <person name="Wada H."/>
            <person name="Kobayashi K."/>
            <person name="Saito M."/>
            <person name="Masuda T."/>
            <person name="Sasaki-Sekimoto Y."/>
            <person name="Mashiguchi K."/>
            <person name="Awai K."/>
            <person name="Shimojima M."/>
            <person name="Masuda S."/>
            <person name="Iwai M."/>
            <person name="Nobusawa T."/>
            <person name="Narise T."/>
            <person name="Kondo S."/>
            <person name="Saito H."/>
            <person name="Sato R."/>
            <person name="Murakawa M."/>
            <person name="Ihara Y."/>
            <person name="Oshima-Yamada Y."/>
            <person name="Ohtaka K."/>
            <person name="Satoh M."/>
            <person name="Sonobe K."/>
            <person name="Ishii M."/>
            <person name="Ohtani R."/>
            <person name="Kanamori-Sato M."/>
            <person name="Honoki R."/>
            <person name="Miyazaki D."/>
            <person name="Mochizuki H."/>
            <person name="Umetsu J."/>
            <person name="Higashi K."/>
            <person name="Shibata D."/>
            <person name="Kamiya Y."/>
            <person name="Sato N."/>
            <person name="Nakamura Y."/>
            <person name="Tabata S."/>
            <person name="Ida S."/>
            <person name="Kurokawa K."/>
            <person name="Ohta H."/>
        </authorList>
    </citation>
    <scope>NUCLEOTIDE SEQUENCE [LARGE SCALE GENOMIC DNA]</scope>
    <source>
        <strain evidence="4 5">NIES-2285</strain>
    </source>
</reference>
<dbReference type="STRING" id="105231.A0A1Y1HLE8"/>
<evidence type="ECO:0000313" key="5">
    <source>
        <dbReference type="Proteomes" id="UP000054558"/>
    </source>
</evidence>
<evidence type="ECO:0000313" key="4">
    <source>
        <dbReference type="EMBL" id="GAQ77801.1"/>
    </source>
</evidence>
<keyword evidence="5" id="KW-1185">Reference proteome</keyword>
<feature type="domain" description="SWIM-type" evidence="3">
    <location>
        <begin position="177"/>
        <end position="213"/>
    </location>
</feature>
<dbReference type="PANTHER" id="PTHR34305">
    <property type="entry name" value="EXPRESSED PROTEIN"/>
    <property type="match status" value="1"/>
</dbReference>
<feature type="region of interest" description="Disordered" evidence="2">
    <location>
        <begin position="60"/>
        <end position="112"/>
    </location>
</feature>
<accession>A0A1Y1HLE8</accession>
<protein>
    <recommendedName>
        <fullName evidence="3">SWIM-type domain-containing protein</fullName>
    </recommendedName>
</protein>
<name>A0A1Y1HLE8_KLENI</name>
<evidence type="ECO:0000259" key="3">
    <source>
        <dbReference type="PROSITE" id="PS50966"/>
    </source>
</evidence>
<keyword evidence="1" id="KW-0863">Zinc-finger</keyword>
<organism evidence="4 5">
    <name type="scientific">Klebsormidium nitens</name>
    <name type="common">Green alga</name>
    <name type="synonym">Ulothrix nitens</name>
    <dbReference type="NCBI Taxonomy" id="105231"/>
    <lineage>
        <taxon>Eukaryota</taxon>
        <taxon>Viridiplantae</taxon>
        <taxon>Streptophyta</taxon>
        <taxon>Klebsormidiophyceae</taxon>
        <taxon>Klebsormidiales</taxon>
        <taxon>Klebsormidiaceae</taxon>
        <taxon>Klebsormidium</taxon>
    </lineage>
</organism>
<evidence type="ECO:0000256" key="1">
    <source>
        <dbReference type="PROSITE-ProRule" id="PRU00325"/>
    </source>
</evidence>
<sequence>MFKLPQLQTFLDKSSCADNLTITVGRTNRGSAGSVEVWFQRKSLGAEWRQLKKLSGEEVGNLREKAEEERPGGRRKTTAAQAAVNRGRKAGETARSSAQVEGQLHARSGEASSADDCRTIVDQAVMYLDGLRSGECALYNVGEQGSASTVYLASTGNHNAARPKPLGRPSKVRALLETVHRDTLGNLSCTCDRGRLYARAPCVHKLALQTLEPPRLASAISLQIGTRVMEIPCDRTGERVFGVYWNVGSPSPQRTMVHYGEGARMGWYCEGRKSGCSKTADCSHIQGVKRALSGPSGVDKLSKSSFSEGQLELAKTSLKDGLVRCCTSAQTNGKRARSEQGESSGGIGEASARSGKRRTKSFWTAEGTETEEPDAATGSTGEAESDAAEERGRGTESALQVEDRNAFSIPVCNICVCPSNVCTHGASHGIATVLPMEAEGVQLEVPKLVRPTDSWQVHDPEVLLLQRPVRVKLRIYCCACPEKHTVHFNGEALGLYAWTRAVVVTQVACQILLRDVQKSGAAFSPLIAAGSAVRRQYNPSATLLSEECWRKASLGFFKLCGRQIMECCSLCGPHPEVLLCDGIARLACADGTRQKGGLAGTDAALLRPFTAPSQGSDKVNVQRVMEAGSNYLAASLSGGGLKKRLLHQPELRTLLAQFSGHHAADPKLGKTLSTREYKELLVALARDDVQVVTGFAQDPADADADPVLLHWRRQIPAHQVGQVRSKNKDVLELLDGIEREAMQDAPQWPPRCPGRWAELLYTLGAPYSVSDDSNLIQHGKALGVVRKLLLGGAANDENRVVLAEHSPILRLLLDHFGDRFPRYFHPVLHHLYRLTLFARGAMGLGIGRAGWALSAIEGLDVCVWLEREPKPLNFEQQQAFDFWAARANALLPGVESLSPPALHEYALLPPERILLNDRLGLEADGSERGSLPQDHPYCREQRELGCYPIPGWEQKRALPQYEPFEDDLGRSRERDEEHRCRSGLTVGEFDAKVALESGIKKNKSLQRHTKGGFVFSCPHCVIYGFHVMLRGESPRDPFTVLYTRLNRKDLPSYLVYDNACKLRAYAMRREPAFFAEVRFLVDRFHFQRTSAEAHKCGPSYNPDYYDSVRWVNTSAVESCNAFLVTFKTQAWYSSLVAFMVILANLVSERNSDLARVDEPKLRIAGRADTWSPAVRQRLLMY</sequence>
<gene>
    <name evidence="4" type="ORF">KFL_000040010</name>
</gene>
<feature type="compositionally biased region" description="Basic and acidic residues" evidence="2">
    <location>
        <begin position="60"/>
        <end position="72"/>
    </location>
</feature>
<proteinExistence type="predicted"/>
<keyword evidence="1" id="KW-0862">Zinc</keyword>
<keyword evidence="1" id="KW-0479">Metal-binding</keyword>
<evidence type="ECO:0000256" key="2">
    <source>
        <dbReference type="SAM" id="MobiDB-lite"/>
    </source>
</evidence>
<dbReference type="PROSITE" id="PS50966">
    <property type="entry name" value="ZF_SWIM"/>
    <property type="match status" value="1"/>
</dbReference>
<dbReference type="Proteomes" id="UP000054558">
    <property type="component" value="Unassembled WGS sequence"/>
</dbReference>
<dbReference type="InterPro" id="IPR007527">
    <property type="entry name" value="Znf_SWIM"/>
</dbReference>
<dbReference type="EMBL" id="DF236953">
    <property type="protein sequence ID" value="GAQ77801.1"/>
    <property type="molecule type" value="Genomic_DNA"/>
</dbReference>
<dbReference type="PANTHER" id="PTHR34305:SF1">
    <property type="entry name" value="SWIM-TYPE DOMAIN-CONTAINING PROTEIN"/>
    <property type="match status" value="1"/>
</dbReference>